<keyword evidence="4" id="KW-1185">Reference proteome</keyword>
<feature type="non-terminal residue" evidence="2">
    <location>
        <position position="1"/>
    </location>
</feature>
<feature type="compositionally biased region" description="Polar residues" evidence="1">
    <location>
        <begin position="238"/>
        <end position="247"/>
    </location>
</feature>
<name>A0A9P1G909_9DINO</name>
<proteinExistence type="predicted"/>
<feature type="compositionally biased region" description="Basic and acidic residues" evidence="1">
    <location>
        <begin position="643"/>
        <end position="653"/>
    </location>
</feature>
<evidence type="ECO:0000313" key="2">
    <source>
        <dbReference type="EMBL" id="CAI4004181.1"/>
    </source>
</evidence>
<dbReference type="EMBL" id="CAMXCT010003380">
    <property type="protein sequence ID" value="CAI4004181.1"/>
    <property type="molecule type" value="Genomic_DNA"/>
</dbReference>
<feature type="compositionally biased region" description="Acidic residues" evidence="1">
    <location>
        <begin position="566"/>
        <end position="577"/>
    </location>
</feature>
<feature type="compositionally biased region" description="Polar residues" evidence="1">
    <location>
        <begin position="254"/>
        <end position="263"/>
    </location>
</feature>
<evidence type="ECO:0000313" key="4">
    <source>
        <dbReference type="Proteomes" id="UP001152797"/>
    </source>
</evidence>
<dbReference type="OrthoDB" id="446919at2759"/>
<feature type="region of interest" description="Disordered" evidence="1">
    <location>
        <begin position="542"/>
        <end position="743"/>
    </location>
</feature>
<protein>
    <submittedName>
        <fullName evidence="2">Uncharacterized protein</fullName>
    </submittedName>
</protein>
<feature type="compositionally biased region" description="Acidic residues" evidence="1">
    <location>
        <begin position="688"/>
        <end position="703"/>
    </location>
</feature>
<feature type="region of interest" description="Disordered" evidence="1">
    <location>
        <begin position="762"/>
        <end position="804"/>
    </location>
</feature>
<feature type="compositionally biased region" description="Acidic residues" evidence="1">
    <location>
        <begin position="792"/>
        <end position="804"/>
    </location>
</feature>
<feature type="compositionally biased region" description="Low complexity" evidence="1">
    <location>
        <begin position="484"/>
        <end position="503"/>
    </location>
</feature>
<feature type="compositionally biased region" description="Pro residues" evidence="1">
    <location>
        <begin position="707"/>
        <end position="737"/>
    </location>
</feature>
<accession>A0A9P1G909</accession>
<feature type="compositionally biased region" description="Pro residues" evidence="1">
    <location>
        <begin position="633"/>
        <end position="642"/>
    </location>
</feature>
<feature type="compositionally biased region" description="Basic and acidic residues" evidence="1">
    <location>
        <begin position="271"/>
        <end position="281"/>
    </location>
</feature>
<gene>
    <name evidence="2" type="ORF">C1SCF055_LOCUS29992</name>
</gene>
<feature type="compositionally biased region" description="Low complexity" evidence="1">
    <location>
        <begin position="578"/>
        <end position="607"/>
    </location>
</feature>
<reference evidence="3 4" key="2">
    <citation type="submission" date="2024-05" db="EMBL/GenBank/DDBJ databases">
        <authorList>
            <person name="Chen Y."/>
            <person name="Shah S."/>
            <person name="Dougan E. K."/>
            <person name="Thang M."/>
            <person name="Chan C."/>
        </authorList>
    </citation>
    <scope>NUCLEOTIDE SEQUENCE [LARGE SCALE GENOMIC DNA]</scope>
</reference>
<feature type="compositionally biased region" description="Polar residues" evidence="1">
    <location>
        <begin position="317"/>
        <end position="327"/>
    </location>
</feature>
<feature type="compositionally biased region" description="Acidic residues" evidence="1">
    <location>
        <begin position="512"/>
        <end position="523"/>
    </location>
</feature>
<evidence type="ECO:0000256" key="1">
    <source>
        <dbReference type="SAM" id="MobiDB-lite"/>
    </source>
</evidence>
<feature type="compositionally biased region" description="Pro residues" evidence="1">
    <location>
        <begin position="544"/>
        <end position="553"/>
    </location>
</feature>
<dbReference type="AlphaFoldDB" id="A0A9P1G909"/>
<reference evidence="2" key="1">
    <citation type="submission" date="2022-10" db="EMBL/GenBank/DDBJ databases">
        <authorList>
            <person name="Chen Y."/>
            <person name="Dougan E. K."/>
            <person name="Chan C."/>
            <person name="Rhodes N."/>
            <person name="Thang M."/>
        </authorList>
    </citation>
    <scope>NUCLEOTIDE SEQUENCE</scope>
</reference>
<feature type="compositionally biased region" description="Low complexity" evidence="1">
    <location>
        <begin position="358"/>
        <end position="369"/>
    </location>
</feature>
<sequence length="804" mass="86549">MRGRVRIEIEHHDENSFHTTYRVERYMEYAKEVERKLQRHMQEKDIPWELKTNPGPPKGCSPFWNCKGWFTTTEGEKVRYPRLGSFEVFVVVQPGFAPKTSGLPDVLQVWSKLQLGCGLPRFATEADFCGWCLKARQSRKWPDPERLASSVAELLSAAVDGQEVGEEIREIKGRVSQGPKVQPPLTSIHPPMFFGLTPRGGTPTPVEVRVAGDRSRSISPRPSSAFEHRAIRAASPTRRPSSAQQIRSVDASLPASQQTSTADVQRLGRKAAPDLWDRAARPPEPVKALEMPPEDRGGDSAPPSFRPDGTAGTTAGNETTSMTQQTGHDPWDDDFEDETTESHPQRTAASAATPALTVPVGPSALAVPPSSSPPSASPSSAGSATPSNKRHLEDLAKRLVQKYGIAAKPTELLKRPGQPWTPEALLDLNEFKSKLYHLGVFSDPYGGFNFAGLFKEMAEHTDRASLEDLIDGLQPFFEDDVGTPSESPKASVSASPVSEEVPAGRQTPAVDDYGEDEFEDEEPVAVPAAVPAKVPAPAAVAVPAPMPAQPPAPSAASVSQPKDTSDYGEEDFEDEESSAPAPARAATPSQPAQPAQPQAAAPATQAQDIASDYGEDFESEEPPALPAASRPAPAQPPQPAKPAPKDFDSRMDSEDVSVALDEDERISVASPSRSASEQGGGMKHYQTDDFDEVASEDEEEEEIAFSPPRPVSPPKPAAPAAMPPSGPPAMAMPPSMPPEFGMVSMDQYDEPFEVQSDMAESISDDGPIYADKVSEGSGQHDYAENFDNYSDGIEEVPEVDSEGE</sequence>
<dbReference type="EMBL" id="CAMXCT020003380">
    <property type="protein sequence ID" value="CAL1157556.1"/>
    <property type="molecule type" value="Genomic_DNA"/>
</dbReference>
<organism evidence="2">
    <name type="scientific">Cladocopium goreaui</name>
    <dbReference type="NCBI Taxonomy" id="2562237"/>
    <lineage>
        <taxon>Eukaryota</taxon>
        <taxon>Sar</taxon>
        <taxon>Alveolata</taxon>
        <taxon>Dinophyceae</taxon>
        <taxon>Suessiales</taxon>
        <taxon>Symbiodiniaceae</taxon>
        <taxon>Cladocopium</taxon>
    </lineage>
</organism>
<feature type="region of interest" description="Disordered" evidence="1">
    <location>
        <begin position="478"/>
        <end position="529"/>
    </location>
</feature>
<feature type="compositionally biased region" description="Low complexity" evidence="1">
    <location>
        <begin position="377"/>
        <end position="387"/>
    </location>
</feature>
<comment type="caution">
    <text evidence="2">The sequence shown here is derived from an EMBL/GenBank/DDBJ whole genome shotgun (WGS) entry which is preliminary data.</text>
</comment>
<evidence type="ECO:0000313" key="3">
    <source>
        <dbReference type="EMBL" id="CAL4791493.1"/>
    </source>
</evidence>
<dbReference type="Proteomes" id="UP001152797">
    <property type="component" value="Unassembled WGS sequence"/>
</dbReference>
<feature type="region of interest" description="Disordered" evidence="1">
    <location>
        <begin position="211"/>
        <end position="389"/>
    </location>
</feature>
<dbReference type="EMBL" id="CAMXCT030003380">
    <property type="protein sequence ID" value="CAL4791493.1"/>
    <property type="molecule type" value="Genomic_DNA"/>
</dbReference>